<proteinExistence type="predicted"/>
<gene>
    <name evidence="2" type="ORF">SSGG_00208</name>
</gene>
<accession>D6AH21</accession>
<evidence type="ECO:0000256" key="1">
    <source>
        <dbReference type="SAM" id="MobiDB-lite"/>
    </source>
</evidence>
<evidence type="ECO:0000313" key="2">
    <source>
        <dbReference type="EMBL" id="EFE72842.2"/>
    </source>
</evidence>
<dbReference type="AlphaFoldDB" id="D6AH21"/>
<dbReference type="NCBIfam" id="NF033533">
    <property type="entry name" value="lone7_assoc_B"/>
    <property type="match status" value="1"/>
</dbReference>
<sequence length="182" mass="20205">MEAAPGLPHFRLRDPRQDPTAGGRPMAGEQADVKHFDLKQMENFRDNEVHPVYTKAKKHKEDGEGEGDGRIRPLGELIGGYTTPDNLDQQKQLLRLGLMNTETLVSGPKLVESVKTVATSLDKLLGDQMELFKELKEALTDTIEEANKTKNKNLDAIDAQTLLQTFEEVDTLTSGSSDTEEN</sequence>
<feature type="compositionally biased region" description="Basic and acidic residues" evidence="1">
    <location>
        <begin position="59"/>
        <end position="71"/>
    </location>
</feature>
<reference evidence="3" key="2">
    <citation type="submission" date="2008-12" db="EMBL/GenBank/DDBJ databases">
        <title>Annotation of Streptomyces roseosporus strain NRRL 15998.</title>
        <authorList>
            <consortium name="The Broad Institute Genome Sequencing Platform"/>
            <consortium name="Broad Institute Microbial Sequencing Center"/>
            <person name="Fischbach M."/>
            <person name="Ward D."/>
            <person name="Young S."/>
            <person name="Kodira C.D."/>
            <person name="Zeng Q."/>
            <person name="Koehrsen M."/>
            <person name="Godfrey P."/>
            <person name="Alvarado L."/>
            <person name="Berlin A.M."/>
            <person name="Borenstein D."/>
            <person name="Chen Z."/>
            <person name="Engels R."/>
            <person name="Freedman E."/>
            <person name="Gellesch M."/>
            <person name="Goldberg J."/>
            <person name="Griggs A."/>
            <person name="Gujja S."/>
            <person name="Heiman D.I."/>
            <person name="Hepburn T.A."/>
            <person name="Howarth C."/>
            <person name="Jen D."/>
            <person name="Larson L."/>
            <person name="Lewis B."/>
            <person name="Mehta T."/>
            <person name="Park D."/>
            <person name="Pearson M."/>
            <person name="Roberts A."/>
            <person name="Saif S."/>
            <person name="Shea T.D."/>
            <person name="Shenoy N."/>
            <person name="Sisk P."/>
            <person name="Stolte C."/>
            <person name="Sykes S.N."/>
            <person name="Walk T."/>
            <person name="White J."/>
            <person name="Yandava C."/>
            <person name="Straight P."/>
            <person name="Clardy J."/>
            <person name="Hung D."/>
            <person name="Kolter R."/>
            <person name="Mekalanos J."/>
            <person name="Walker S."/>
            <person name="Walsh C.T."/>
            <person name="Wieland B.L.C."/>
            <person name="Ilzarbe M."/>
            <person name="Galagan J."/>
            <person name="Nusbaum C."/>
            <person name="Birren B."/>
        </authorList>
    </citation>
    <scope>NUCLEOTIDE SEQUENCE [LARGE SCALE GENOMIC DNA]</scope>
    <source>
        <strain evidence="3">NRRL 15998</strain>
    </source>
</reference>
<reference evidence="3" key="1">
    <citation type="submission" date="2008-10" db="EMBL/GenBank/DDBJ databases">
        <authorList>
            <person name="Molnar K."/>
        </authorList>
    </citation>
    <scope>NUCLEOTIDE SEQUENCE [LARGE SCALE GENOMIC DNA]</scope>
    <source>
        <strain evidence="3">NRRL 15998</strain>
    </source>
</reference>
<feature type="region of interest" description="Disordered" evidence="1">
    <location>
        <begin position="44"/>
        <end position="71"/>
    </location>
</feature>
<protein>
    <submittedName>
        <fullName evidence="2">Predicted protein</fullName>
    </submittedName>
</protein>
<feature type="region of interest" description="Disordered" evidence="1">
    <location>
        <begin position="1"/>
        <end position="29"/>
    </location>
</feature>
<dbReference type="EMBL" id="DS999644">
    <property type="protein sequence ID" value="EFE72842.2"/>
    <property type="molecule type" value="Genomic_DNA"/>
</dbReference>
<dbReference type="InterPro" id="IPR049801">
    <property type="entry name" value="T7SS_assoc-like"/>
</dbReference>
<dbReference type="Proteomes" id="UP000003986">
    <property type="component" value="Unassembled WGS sequence"/>
</dbReference>
<evidence type="ECO:0000313" key="3">
    <source>
        <dbReference type="Proteomes" id="UP000003986"/>
    </source>
</evidence>
<organism evidence="2 3">
    <name type="scientific">Streptomyces filamentosus NRRL 15998</name>
    <dbReference type="NCBI Taxonomy" id="457431"/>
    <lineage>
        <taxon>Bacteria</taxon>
        <taxon>Bacillati</taxon>
        <taxon>Actinomycetota</taxon>
        <taxon>Actinomycetes</taxon>
        <taxon>Kitasatosporales</taxon>
        <taxon>Streptomycetaceae</taxon>
        <taxon>Streptomyces</taxon>
    </lineage>
</organism>
<name>D6AH21_STRFL</name>